<keyword evidence="2" id="KW-0808">Transferase</keyword>
<evidence type="ECO:0000313" key="3">
    <source>
        <dbReference type="Proteomes" id="UP000010478"/>
    </source>
</evidence>
<name>K9VI05_9CYAN</name>
<dbReference type="GO" id="GO:0051734">
    <property type="term" value="F:ATP-dependent polynucleotide 5'-hydroxyl-kinase activity"/>
    <property type="evidence" value="ECO:0007669"/>
    <property type="project" value="UniProtKB-EC"/>
</dbReference>
<feature type="domain" description="Polynucleotide kinase PNKP phosphatase" evidence="1">
    <location>
        <begin position="158"/>
        <end position="291"/>
    </location>
</feature>
<dbReference type="InterPro" id="IPR056782">
    <property type="entry name" value="HAD_PNKP"/>
</dbReference>
<dbReference type="KEGG" id="oni:Osc7112_2734"/>
<dbReference type="HOGENOM" id="CLU_911914_0_0_3"/>
<dbReference type="Gene3D" id="3.40.50.1000">
    <property type="entry name" value="HAD superfamily/HAD-like"/>
    <property type="match status" value="1"/>
</dbReference>
<reference evidence="2 3" key="1">
    <citation type="submission" date="2012-05" db="EMBL/GenBank/DDBJ databases">
        <title>Finished chromosome of genome of Oscillatoria sp. PCC 7112.</title>
        <authorList>
            <consortium name="US DOE Joint Genome Institute"/>
            <person name="Gugger M."/>
            <person name="Coursin T."/>
            <person name="Rippka R."/>
            <person name="Tandeau De Marsac N."/>
            <person name="Huntemann M."/>
            <person name="Wei C.-L."/>
            <person name="Han J."/>
            <person name="Detter J.C."/>
            <person name="Han C."/>
            <person name="Tapia R."/>
            <person name="Davenport K."/>
            <person name="Daligault H."/>
            <person name="Erkkila T."/>
            <person name="Gu W."/>
            <person name="Munk A.C.C."/>
            <person name="Teshima H."/>
            <person name="Xu Y."/>
            <person name="Chain P."/>
            <person name="Chen A."/>
            <person name="Krypides N."/>
            <person name="Mavromatis K."/>
            <person name="Markowitz V."/>
            <person name="Szeto E."/>
            <person name="Ivanova N."/>
            <person name="Mikhailova N."/>
            <person name="Ovchinnikova G."/>
            <person name="Pagani I."/>
            <person name="Pati A."/>
            <person name="Goodwin L."/>
            <person name="Peters L."/>
            <person name="Pitluck S."/>
            <person name="Woyke T."/>
            <person name="Kerfeld C."/>
        </authorList>
    </citation>
    <scope>NUCLEOTIDE SEQUENCE [LARGE SCALE GENOMIC DNA]</scope>
    <source>
        <strain evidence="2 3">PCC 7112</strain>
    </source>
</reference>
<dbReference type="STRING" id="179408.Osc7112_2734"/>
<keyword evidence="2" id="KW-0418">Kinase</keyword>
<dbReference type="EC" id="2.7.1.78" evidence="2"/>
<protein>
    <submittedName>
        <fullName evidence="2">Polynucleotide 5'-hydroxyl-kinase</fullName>
        <ecNumber evidence="2">2.7.1.78</ecNumber>
    </submittedName>
</protein>
<dbReference type="Gene3D" id="3.40.50.300">
    <property type="entry name" value="P-loop containing nucleotide triphosphate hydrolases"/>
    <property type="match status" value="1"/>
</dbReference>
<dbReference type="SUPFAM" id="SSF52540">
    <property type="entry name" value="P-loop containing nucleoside triphosphate hydrolases"/>
    <property type="match status" value="1"/>
</dbReference>
<proteinExistence type="predicted"/>
<dbReference type="SUPFAM" id="SSF56784">
    <property type="entry name" value="HAD-like"/>
    <property type="match status" value="1"/>
</dbReference>
<dbReference type="Proteomes" id="UP000010478">
    <property type="component" value="Chromosome"/>
</dbReference>
<dbReference type="eggNOG" id="COG4639">
    <property type="taxonomic scope" value="Bacteria"/>
</dbReference>
<evidence type="ECO:0000259" key="1">
    <source>
        <dbReference type="Pfam" id="PF25109"/>
    </source>
</evidence>
<accession>K9VI05</accession>
<dbReference type="Pfam" id="PF25109">
    <property type="entry name" value="HAD_PNKP"/>
    <property type="match status" value="1"/>
</dbReference>
<dbReference type="EMBL" id="CP003614">
    <property type="protein sequence ID" value="AFZ07144.1"/>
    <property type="molecule type" value="Genomic_DNA"/>
</dbReference>
<dbReference type="InterPro" id="IPR036412">
    <property type="entry name" value="HAD-like_sf"/>
</dbReference>
<gene>
    <name evidence="2" type="ORF">Osc7112_2734</name>
</gene>
<dbReference type="InterPro" id="IPR023214">
    <property type="entry name" value="HAD_sf"/>
</dbReference>
<dbReference type="AlphaFoldDB" id="K9VI05"/>
<evidence type="ECO:0000313" key="2">
    <source>
        <dbReference type="EMBL" id="AFZ07144.1"/>
    </source>
</evidence>
<organism evidence="2 3">
    <name type="scientific">Phormidium nigroviride PCC 7112</name>
    <dbReference type="NCBI Taxonomy" id="179408"/>
    <lineage>
        <taxon>Bacteria</taxon>
        <taxon>Bacillati</taxon>
        <taxon>Cyanobacteriota</taxon>
        <taxon>Cyanophyceae</taxon>
        <taxon>Oscillatoriophycideae</taxon>
        <taxon>Oscillatoriales</taxon>
        <taxon>Oscillatoriaceae</taxon>
        <taxon>Phormidium</taxon>
    </lineage>
</organism>
<dbReference type="InterPro" id="IPR027417">
    <property type="entry name" value="P-loop_NTPase"/>
</dbReference>
<sequence>MPNAQLPITMKRVIVLVGLPASGKSQFARELLLSEPAKWVRSNKDLLREMAHASHWSPANEKFIVQLRDTIILMALESGKHVIVDDTNFGPHIEHIKELVKGKAVVEVNDSFLQVPVEECIKRDLKRLNSVGKDVIMKMYNKYVRVPVGPPEYNPDLPDAIIVDMDGTLALLNGRNPFDASTCDRDLPNPPVLDTVRKWQTSANIIVVSGRTDDCQPQTEKWLQQYEVNYAALYMRKTGDMRKDAIIKEEFYRWHIAGKYNVKFVLDDRQQVVDMWRSLGLTVFQVDEGDF</sequence>
<dbReference type="Pfam" id="PF13671">
    <property type="entry name" value="AAA_33"/>
    <property type="match status" value="1"/>
</dbReference>
<keyword evidence="3" id="KW-1185">Reference proteome</keyword>